<keyword evidence="1" id="KW-0472">Membrane</keyword>
<accession>A0A6G4UBJ9</accession>
<feature type="transmembrane region" description="Helical" evidence="1">
    <location>
        <begin position="38"/>
        <end position="58"/>
    </location>
</feature>
<dbReference type="AlphaFoldDB" id="A0A6G4UBJ9"/>
<gene>
    <name evidence="2" type="ORF">G5C51_33315</name>
</gene>
<evidence type="ECO:0000256" key="1">
    <source>
        <dbReference type="SAM" id="Phobius"/>
    </source>
</evidence>
<dbReference type="RefSeq" id="WP_165243002.1">
    <property type="nucleotide sequence ID" value="NZ_JAAKZV010000228.1"/>
</dbReference>
<sequence length="173" mass="19048">MSDKQQPDAGDGAPQPEPVKFFGTTWVDRGGAYWGRRVGVGIGSLVLAGAGAYVLRLAYEGLALSNSGSLLSILMVVAFAVCSSLAFSRMMTRFQRRPEAVADAKGGSEASMRPIYGIGFVGVLLAYFFRNLVEAPGEKLHRAEYERELEIYERRRTTRTGNPAKRKRQRKRG</sequence>
<dbReference type="EMBL" id="JAAKZV010000228">
    <property type="protein sequence ID" value="NGN68758.1"/>
    <property type="molecule type" value="Genomic_DNA"/>
</dbReference>
<comment type="caution">
    <text evidence="2">The sequence shown here is derived from an EMBL/GenBank/DDBJ whole genome shotgun (WGS) entry which is preliminary data.</text>
</comment>
<keyword evidence="1" id="KW-1133">Transmembrane helix</keyword>
<keyword evidence="1" id="KW-0812">Transmembrane</keyword>
<name>A0A6G4UBJ9_9ACTN</name>
<proteinExistence type="predicted"/>
<dbReference type="Proteomes" id="UP000481583">
    <property type="component" value="Unassembled WGS sequence"/>
</dbReference>
<feature type="transmembrane region" description="Helical" evidence="1">
    <location>
        <begin position="70"/>
        <end position="87"/>
    </location>
</feature>
<protein>
    <recommendedName>
        <fullName evidence="4">Integral membrane protein</fullName>
    </recommendedName>
</protein>
<keyword evidence="3" id="KW-1185">Reference proteome</keyword>
<evidence type="ECO:0008006" key="4">
    <source>
        <dbReference type="Google" id="ProtNLM"/>
    </source>
</evidence>
<evidence type="ECO:0000313" key="3">
    <source>
        <dbReference type="Proteomes" id="UP000481583"/>
    </source>
</evidence>
<evidence type="ECO:0000313" key="2">
    <source>
        <dbReference type="EMBL" id="NGN68758.1"/>
    </source>
</evidence>
<organism evidence="2 3">
    <name type="scientific">Streptomyces coryli</name>
    <dbReference type="NCBI Taxonomy" id="1128680"/>
    <lineage>
        <taxon>Bacteria</taxon>
        <taxon>Bacillati</taxon>
        <taxon>Actinomycetota</taxon>
        <taxon>Actinomycetes</taxon>
        <taxon>Kitasatosporales</taxon>
        <taxon>Streptomycetaceae</taxon>
        <taxon>Streptomyces</taxon>
    </lineage>
</organism>
<reference evidence="2 3" key="1">
    <citation type="submission" date="2020-02" db="EMBL/GenBank/DDBJ databases">
        <title>Whole-genome analyses of novel actinobacteria.</title>
        <authorList>
            <person name="Sahin N."/>
        </authorList>
    </citation>
    <scope>NUCLEOTIDE SEQUENCE [LARGE SCALE GENOMIC DNA]</scope>
    <source>
        <strain evidence="2 3">A7024</strain>
    </source>
</reference>